<dbReference type="PROSITE" id="PS51186">
    <property type="entry name" value="GNAT"/>
    <property type="match status" value="1"/>
</dbReference>
<dbReference type="CDD" id="cd04301">
    <property type="entry name" value="NAT_SF"/>
    <property type="match status" value="1"/>
</dbReference>
<dbReference type="GO" id="GO:0016747">
    <property type="term" value="F:acyltransferase activity, transferring groups other than amino-acyl groups"/>
    <property type="evidence" value="ECO:0007669"/>
    <property type="project" value="InterPro"/>
</dbReference>
<dbReference type="InterPro" id="IPR000182">
    <property type="entry name" value="GNAT_dom"/>
</dbReference>
<evidence type="ECO:0000256" key="2">
    <source>
        <dbReference type="ARBA" id="ARBA00023315"/>
    </source>
</evidence>
<dbReference type="InterPro" id="IPR050832">
    <property type="entry name" value="Bact_Acetyltransf"/>
</dbReference>
<protein>
    <recommendedName>
        <fullName evidence="3">N-acetyltransferase domain-containing protein</fullName>
    </recommendedName>
</protein>
<reference evidence="4" key="1">
    <citation type="submission" date="2018-05" db="EMBL/GenBank/DDBJ databases">
        <authorList>
            <person name="Lanie J.A."/>
            <person name="Ng W.-L."/>
            <person name="Kazmierczak K.M."/>
            <person name="Andrzejewski T.M."/>
            <person name="Davidsen T.M."/>
            <person name="Wayne K.J."/>
            <person name="Tettelin H."/>
            <person name="Glass J.I."/>
            <person name="Rusch D."/>
            <person name="Podicherti R."/>
            <person name="Tsui H.-C.T."/>
            <person name="Winkler M.E."/>
        </authorList>
    </citation>
    <scope>NUCLEOTIDE SEQUENCE</scope>
</reference>
<keyword evidence="2" id="KW-0012">Acyltransferase</keyword>
<dbReference type="SUPFAM" id="SSF55729">
    <property type="entry name" value="Acyl-CoA N-acyltransferases (Nat)"/>
    <property type="match status" value="1"/>
</dbReference>
<organism evidence="4">
    <name type="scientific">marine metagenome</name>
    <dbReference type="NCBI Taxonomy" id="408172"/>
    <lineage>
        <taxon>unclassified sequences</taxon>
        <taxon>metagenomes</taxon>
        <taxon>ecological metagenomes</taxon>
    </lineage>
</organism>
<name>A0A382NFK1_9ZZZZ</name>
<keyword evidence="1" id="KW-0808">Transferase</keyword>
<feature type="domain" description="N-acetyltransferase" evidence="3">
    <location>
        <begin position="8"/>
        <end position="148"/>
    </location>
</feature>
<evidence type="ECO:0000256" key="1">
    <source>
        <dbReference type="ARBA" id="ARBA00022679"/>
    </source>
</evidence>
<evidence type="ECO:0000313" key="4">
    <source>
        <dbReference type="EMBL" id="SVC59278.1"/>
    </source>
</evidence>
<dbReference type="Pfam" id="PF13673">
    <property type="entry name" value="Acetyltransf_10"/>
    <property type="match status" value="1"/>
</dbReference>
<evidence type="ECO:0000259" key="3">
    <source>
        <dbReference type="PROSITE" id="PS51186"/>
    </source>
</evidence>
<accession>A0A382NFK1</accession>
<dbReference type="AlphaFoldDB" id="A0A382NFK1"/>
<dbReference type="EMBL" id="UINC01099763">
    <property type="protein sequence ID" value="SVC59278.1"/>
    <property type="molecule type" value="Genomic_DNA"/>
</dbReference>
<dbReference type="PANTHER" id="PTHR43877">
    <property type="entry name" value="AMINOALKYLPHOSPHONATE N-ACETYLTRANSFERASE-RELATED-RELATED"/>
    <property type="match status" value="1"/>
</dbReference>
<gene>
    <name evidence="4" type="ORF">METZ01_LOCUS312132</name>
</gene>
<dbReference type="Gene3D" id="3.40.630.30">
    <property type="match status" value="1"/>
</dbReference>
<dbReference type="InterPro" id="IPR016181">
    <property type="entry name" value="Acyl_CoA_acyltransferase"/>
</dbReference>
<proteinExistence type="predicted"/>
<sequence length="148" mass="16593">MPESSSDIIVKLVETETELEAAIDIRFRVFVAEQHVPPEEELDEEDAGATHVIALHHGSTVGTGRLLARDPAIAVIGRMAVDQSWRRRGVGGLILDFLEEEARAQGLRRSVLHAQEYVKSFYAAHGYLEHGEPFDEVDIPHIEMRKEL</sequence>